<dbReference type="RefSeq" id="WP_168877958.1">
    <property type="nucleotide sequence ID" value="NZ_JABAIM010000003.1"/>
</dbReference>
<dbReference type="EMBL" id="JABAIM010000003">
    <property type="protein sequence ID" value="NLR76294.1"/>
    <property type="molecule type" value="Genomic_DNA"/>
</dbReference>
<gene>
    <name evidence="1" type="ORF">HF682_14100</name>
</gene>
<evidence type="ECO:0000313" key="1">
    <source>
        <dbReference type="EMBL" id="NLR76294.1"/>
    </source>
</evidence>
<name>A0A847S8J7_9NEIS</name>
<comment type="caution">
    <text evidence="1">The sequence shown here is derived from an EMBL/GenBank/DDBJ whole genome shotgun (WGS) entry which is preliminary data.</text>
</comment>
<protein>
    <submittedName>
        <fullName evidence="1">Uncharacterized protein</fullName>
    </submittedName>
</protein>
<dbReference type="Proteomes" id="UP000587991">
    <property type="component" value="Unassembled WGS sequence"/>
</dbReference>
<keyword evidence="2" id="KW-1185">Reference proteome</keyword>
<accession>A0A847S8J7</accession>
<reference evidence="1 2" key="1">
    <citation type="submission" date="2020-04" db="EMBL/GenBank/DDBJ databases">
        <title>Draft genome of Leeia sp. IMCC25680.</title>
        <authorList>
            <person name="Song J."/>
            <person name="Cho J.-C."/>
        </authorList>
    </citation>
    <scope>NUCLEOTIDE SEQUENCE [LARGE SCALE GENOMIC DNA]</scope>
    <source>
        <strain evidence="1 2">IMCC25680</strain>
    </source>
</reference>
<evidence type="ECO:0000313" key="2">
    <source>
        <dbReference type="Proteomes" id="UP000587991"/>
    </source>
</evidence>
<proteinExistence type="predicted"/>
<sequence>MRTYDKLIATIYLGQGRGGLRASFGPVRADVSFAQPSRRQITQAMH</sequence>
<organism evidence="1 2">
    <name type="scientific">Leeia aquatica</name>
    <dbReference type="NCBI Taxonomy" id="2725557"/>
    <lineage>
        <taxon>Bacteria</taxon>
        <taxon>Pseudomonadati</taxon>
        <taxon>Pseudomonadota</taxon>
        <taxon>Betaproteobacteria</taxon>
        <taxon>Neisseriales</taxon>
        <taxon>Leeiaceae</taxon>
        <taxon>Leeia</taxon>
    </lineage>
</organism>
<dbReference type="AlphaFoldDB" id="A0A847S8J7"/>